<evidence type="ECO:0000313" key="1">
    <source>
        <dbReference type="EnsemblMetazoa" id="SMAR002504-PA"/>
    </source>
</evidence>
<evidence type="ECO:0000313" key="2">
    <source>
        <dbReference type="Proteomes" id="UP000014500"/>
    </source>
</evidence>
<dbReference type="Gene3D" id="2.110.10.10">
    <property type="entry name" value="Hemopexin-like domain"/>
    <property type="match status" value="1"/>
</dbReference>
<organism evidence="1 2">
    <name type="scientific">Strigamia maritima</name>
    <name type="common">European centipede</name>
    <name type="synonym">Geophilus maritimus</name>
    <dbReference type="NCBI Taxonomy" id="126957"/>
    <lineage>
        <taxon>Eukaryota</taxon>
        <taxon>Metazoa</taxon>
        <taxon>Ecdysozoa</taxon>
        <taxon>Arthropoda</taxon>
        <taxon>Myriapoda</taxon>
        <taxon>Chilopoda</taxon>
        <taxon>Pleurostigmophora</taxon>
        <taxon>Geophilomorpha</taxon>
        <taxon>Linotaeniidae</taxon>
        <taxon>Strigamia</taxon>
    </lineage>
</organism>
<reference evidence="2" key="1">
    <citation type="submission" date="2011-05" db="EMBL/GenBank/DDBJ databases">
        <authorList>
            <person name="Richards S.R."/>
            <person name="Qu J."/>
            <person name="Jiang H."/>
            <person name="Jhangiani S.N."/>
            <person name="Agravi P."/>
            <person name="Goodspeed R."/>
            <person name="Gross S."/>
            <person name="Mandapat C."/>
            <person name="Jackson L."/>
            <person name="Mathew T."/>
            <person name="Pu L."/>
            <person name="Thornton R."/>
            <person name="Saada N."/>
            <person name="Wilczek-Boney K.B."/>
            <person name="Lee S."/>
            <person name="Kovar C."/>
            <person name="Wu Y."/>
            <person name="Scherer S.E."/>
            <person name="Worley K.C."/>
            <person name="Muzny D.M."/>
            <person name="Gibbs R."/>
        </authorList>
    </citation>
    <scope>NUCLEOTIDE SEQUENCE</scope>
    <source>
        <strain evidence="2">Brora</strain>
    </source>
</reference>
<reference evidence="1" key="2">
    <citation type="submission" date="2015-02" db="UniProtKB">
        <authorList>
            <consortium name="EnsemblMetazoa"/>
        </authorList>
    </citation>
    <scope>IDENTIFICATION</scope>
</reference>
<dbReference type="Proteomes" id="UP000014500">
    <property type="component" value="Unassembled WGS sequence"/>
</dbReference>
<accession>T1INC7</accession>
<dbReference type="HOGENOM" id="CLU_1157698_0_0_1"/>
<keyword evidence="2" id="KW-1185">Reference proteome</keyword>
<dbReference type="InterPro" id="IPR036375">
    <property type="entry name" value="Hemopexin-like_dom_sf"/>
</dbReference>
<dbReference type="AlphaFoldDB" id="T1INC7"/>
<dbReference type="EnsemblMetazoa" id="SMAR002504-RA">
    <property type="protein sequence ID" value="SMAR002504-PA"/>
    <property type="gene ID" value="SMAR002504"/>
</dbReference>
<sequence length="240" mass="27218">MWLSDLPTPPTPPAVRKPTIDAAAGVWSGRGQQKSWRYFLFSGDKVLIYAGTDFDNISNIPQVHQISEKFPGFPSRTSVDAITVHPSGDGLVLFKNEMAYVYGDVNDAKSRRISEMPLHAGLKYNCRGLMTDLASPIDAIVDHDKDWSTCIFIKNRTVHHNLARWEKRSIVDTLAMFLKYYPISASMTIQENKIVLFSGNRFAVLTVKENGGYWEKVLAVIYRVNDFREANDAYIEDKEH</sequence>
<protein>
    <submittedName>
        <fullName evidence="1">Uncharacterized protein</fullName>
    </submittedName>
</protein>
<proteinExistence type="predicted"/>
<dbReference type="EMBL" id="JH431157">
    <property type="status" value="NOT_ANNOTATED_CDS"/>
    <property type="molecule type" value="Genomic_DNA"/>
</dbReference>
<dbReference type="SUPFAM" id="SSF50923">
    <property type="entry name" value="Hemopexin-like domain"/>
    <property type="match status" value="1"/>
</dbReference>
<name>T1INC7_STRMM</name>